<dbReference type="InterPro" id="IPR003829">
    <property type="entry name" value="Pirin_N_dom"/>
</dbReference>
<dbReference type="InterPro" id="IPR012093">
    <property type="entry name" value="Pirin"/>
</dbReference>
<sequence length="282" mass="29969">MRQVLRQHPALRDDIGDLTTRRPLPSRDLPQLDPFLFLNHHGPQVYAPGNHGLPFGPHPHRGFETVSFILKGEMAHLDSGGHESVIGEGGIQWMTAGSGLVHAEISPESFKQSGGPLEILQLWVNLPARLKMTQPSYTGLQRADIPAIAVPGGTANLISGDFEGQKGPYASLTGVAMMTVELEPGASLTLPAPSARTVFLYVVAGEPVVGGTACREAHLIELDQDGDAVEVSTHGPVTLLYGHADPIGEPVVAHGPFVMNTREEIHAAIQDYQAGKFGAIAG</sequence>
<dbReference type="CDD" id="cd02909">
    <property type="entry name" value="cupin_pirin_N"/>
    <property type="match status" value="1"/>
</dbReference>
<evidence type="ECO:0000313" key="6">
    <source>
        <dbReference type="EMBL" id="QVM82451.1"/>
    </source>
</evidence>
<gene>
    <name evidence="6" type="ORF">HT578_00910</name>
</gene>
<evidence type="ECO:0000256" key="3">
    <source>
        <dbReference type="SAM" id="MobiDB-lite"/>
    </source>
</evidence>
<dbReference type="EMBL" id="CP054856">
    <property type="protein sequence ID" value="QVM82451.1"/>
    <property type="molecule type" value="Genomic_DNA"/>
</dbReference>
<feature type="region of interest" description="Disordered" evidence="3">
    <location>
        <begin position="1"/>
        <end position="26"/>
    </location>
</feature>
<name>A0ABX8E2P0_9SPHN</name>
<dbReference type="InterPro" id="IPR008778">
    <property type="entry name" value="Pirin_C_dom"/>
</dbReference>
<evidence type="ECO:0000259" key="4">
    <source>
        <dbReference type="Pfam" id="PF02678"/>
    </source>
</evidence>
<dbReference type="PANTHER" id="PTHR13903:SF8">
    <property type="entry name" value="PIRIN"/>
    <property type="match status" value="1"/>
</dbReference>
<dbReference type="PIRSF" id="PIRSF006232">
    <property type="entry name" value="Pirin"/>
    <property type="match status" value="1"/>
</dbReference>
<evidence type="ECO:0000256" key="2">
    <source>
        <dbReference type="RuleBase" id="RU003457"/>
    </source>
</evidence>
<dbReference type="CDD" id="cd02247">
    <property type="entry name" value="cupin_pirin_C"/>
    <property type="match status" value="1"/>
</dbReference>
<evidence type="ECO:0000313" key="7">
    <source>
        <dbReference type="Proteomes" id="UP000677126"/>
    </source>
</evidence>
<dbReference type="Gene3D" id="2.60.120.10">
    <property type="entry name" value="Jelly Rolls"/>
    <property type="match status" value="2"/>
</dbReference>
<dbReference type="InterPro" id="IPR014710">
    <property type="entry name" value="RmlC-like_jellyroll"/>
</dbReference>
<dbReference type="InterPro" id="IPR011051">
    <property type="entry name" value="RmlC_Cupin_sf"/>
</dbReference>
<protein>
    <submittedName>
        <fullName evidence="6">Pirin family protein</fullName>
    </submittedName>
</protein>
<feature type="domain" description="Pirin N-terminal" evidence="4">
    <location>
        <begin position="20"/>
        <end position="124"/>
    </location>
</feature>
<evidence type="ECO:0000256" key="1">
    <source>
        <dbReference type="ARBA" id="ARBA00008416"/>
    </source>
</evidence>
<evidence type="ECO:0000259" key="5">
    <source>
        <dbReference type="Pfam" id="PF05726"/>
    </source>
</evidence>
<organism evidence="6 7">
    <name type="scientific">Novosphingobium decolorationis</name>
    <dbReference type="NCBI Taxonomy" id="2698673"/>
    <lineage>
        <taxon>Bacteria</taxon>
        <taxon>Pseudomonadati</taxon>
        <taxon>Pseudomonadota</taxon>
        <taxon>Alphaproteobacteria</taxon>
        <taxon>Sphingomonadales</taxon>
        <taxon>Sphingomonadaceae</taxon>
        <taxon>Novosphingobium</taxon>
    </lineage>
</organism>
<dbReference type="PANTHER" id="PTHR13903">
    <property type="entry name" value="PIRIN-RELATED"/>
    <property type="match status" value="1"/>
</dbReference>
<keyword evidence="7" id="KW-1185">Reference proteome</keyword>
<dbReference type="RefSeq" id="WP_213501586.1">
    <property type="nucleotide sequence ID" value="NZ_CP054856.1"/>
</dbReference>
<reference evidence="6 7" key="1">
    <citation type="journal article" date="2021" name="Int. J. Syst. Evol. Microbiol.">
        <title>Novosphingobium decolorationis sp. nov., an aniline blue-decolourizing bacterium isolated from East Pacific sediment.</title>
        <authorList>
            <person name="Chen X."/>
            <person name="Dong B."/>
            <person name="Chen T."/>
            <person name="Ren N."/>
            <person name="Wang J."/>
            <person name="Xu Y."/>
            <person name="Yang J."/>
            <person name="Zhu S."/>
            <person name="Chen J."/>
        </authorList>
    </citation>
    <scope>NUCLEOTIDE SEQUENCE [LARGE SCALE GENOMIC DNA]</scope>
    <source>
        <strain evidence="6 7">502str22</strain>
    </source>
</reference>
<accession>A0ABX8E2P0</accession>
<comment type="similarity">
    <text evidence="1 2">Belongs to the pirin family.</text>
</comment>
<dbReference type="Pfam" id="PF02678">
    <property type="entry name" value="Pirin"/>
    <property type="match status" value="1"/>
</dbReference>
<dbReference type="Proteomes" id="UP000677126">
    <property type="component" value="Chromosome"/>
</dbReference>
<dbReference type="SUPFAM" id="SSF51182">
    <property type="entry name" value="RmlC-like cupins"/>
    <property type="match status" value="1"/>
</dbReference>
<proteinExistence type="inferred from homology"/>
<feature type="domain" description="Pirin C-terminal" evidence="5">
    <location>
        <begin position="178"/>
        <end position="278"/>
    </location>
</feature>
<dbReference type="Pfam" id="PF05726">
    <property type="entry name" value="Pirin_C"/>
    <property type="match status" value="1"/>
</dbReference>